<reference evidence="2 3" key="1">
    <citation type="submission" date="2024-09" db="EMBL/GenBank/DDBJ databases">
        <title>Chromosome-scale assembly of Riccia sorocarpa.</title>
        <authorList>
            <person name="Paukszto L."/>
        </authorList>
    </citation>
    <scope>NUCLEOTIDE SEQUENCE [LARGE SCALE GENOMIC DNA]</scope>
    <source>
        <strain evidence="2">LP-2024</strain>
        <tissue evidence="2">Aerial parts of the thallus</tissue>
    </source>
</reference>
<feature type="region of interest" description="Disordered" evidence="1">
    <location>
        <begin position="315"/>
        <end position="355"/>
    </location>
</feature>
<evidence type="ECO:0000313" key="3">
    <source>
        <dbReference type="Proteomes" id="UP001633002"/>
    </source>
</evidence>
<organism evidence="2 3">
    <name type="scientific">Riccia sorocarpa</name>
    <dbReference type="NCBI Taxonomy" id="122646"/>
    <lineage>
        <taxon>Eukaryota</taxon>
        <taxon>Viridiplantae</taxon>
        <taxon>Streptophyta</taxon>
        <taxon>Embryophyta</taxon>
        <taxon>Marchantiophyta</taxon>
        <taxon>Marchantiopsida</taxon>
        <taxon>Marchantiidae</taxon>
        <taxon>Marchantiales</taxon>
        <taxon>Ricciaceae</taxon>
        <taxon>Riccia</taxon>
    </lineage>
</organism>
<dbReference type="AlphaFoldDB" id="A0ABD3GKT6"/>
<dbReference type="PANTHER" id="PTHR33492:SF11">
    <property type="entry name" value="OS04G0670900 PROTEIN"/>
    <property type="match status" value="1"/>
</dbReference>
<evidence type="ECO:0000256" key="1">
    <source>
        <dbReference type="SAM" id="MobiDB-lite"/>
    </source>
</evidence>
<sequence length="492" mass="56223">MVGSLVENKQIEGSSLAWNRQATITWLILNFQEHSVRAVLVQCAGRQHNHTRSLPFVFGGTRQPRPTTEGKLVFTYRGEASLRSLSDLILVNWRSFVARLVLVILAGQYGNLRETRAGMIDCIHVSASTRDLIEFRCNVLFIGAAGKHELLSNFYLSVNSTKISLDAHFDSILHRFLVATKHFRIPVLAITRRQNRLPLELQALEVKRDEFLAGKQVASRNKADRADREEWEKTRDIMAARGVVFKYWQVKNKYGNLLTDFRKVHNWKGRTGNPSYWEMSASEKRAERLPPKFPEQWFDLMFETQKERHNINLPCLESSSLPPRNGDASNPSSPTTPVPGSVPAVDARSGETAESHLKDALDRMSAKNVAAIREFRYGLNAKQALLKFKLPIKPLRKQEKMKYNNEVCTSQFWLRGVIRKLQIISNGTHPKSQGLARYGDVYALSLLSIHRGAHKEEQAKRSKPPQTRRDREQGPGAVRLFNPHRFEFTKTY</sequence>
<proteinExistence type="predicted"/>
<dbReference type="Proteomes" id="UP001633002">
    <property type="component" value="Unassembled WGS sequence"/>
</dbReference>
<gene>
    <name evidence="2" type="ORF">R1sor_021666</name>
</gene>
<keyword evidence="3" id="KW-1185">Reference proteome</keyword>
<comment type="caution">
    <text evidence="2">The sequence shown here is derived from an EMBL/GenBank/DDBJ whole genome shotgun (WGS) entry which is preliminary data.</text>
</comment>
<dbReference type="EMBL" id="JBJQOH010000007">
    <property type="protein sequence ID" value="KAL3678710.1"/>
    <property type="molecule type" value="Genomic_DNA"/>
</dbReference>
<name>A0ABD3GKT6_9MARC</name>
<protein>
    <submittedName>
        <fullName evidence="2">Uncharacterized protein</fullName>
    </submittedName>
</protein>
<feature type="compositionally biased region" description="Low complexity" evidence="1">
    <location>
        <begin position="329"/>
        <end position="343"/>
    </location>
</feature>
<feature type="region of interest" description="Disordered" evidence="1">
    <location>
        <begin position="453"/>
        <end position="477"/>
    </location>
</feature>
<dbReference type="PANTHER" id="PTHR33492">
    <property type="entry name" value="OSJNBA0043A12.37 PROTEIN-RELATED"/>
    <property type="match status" value="1"/>
</dbReference>
<evidence type="ECO:0000313" key="2">
    <source>
        <dbReference type="EMBL" id="KAL3678710.1"/>
    </source>
</evidence>
<accession>A0ABD3GKT6</accession>